<evidence type="ECO:0000313" key="2">
    <source>
        <dbReference type="Proteomes" id="UP000821865"/>
    </source>
</evidence>
<comment type="caution">
    <text evidence="1">The sequence shown here is derived from an EMBL/GenBank/DDBJ whole genome shotgun (WGS) entry which is preliminary data.</text>
</comment>
<gene>
    <name evidence="1" type="ORF">HPB49_017938</name>
</gene>
<proteinExistence type="predicted"/>
<sequence>MYPDRRKMSEAHFSGLPSQSNIYGMTTLNIGDANKVLVSCLQRNVFCIEYARNKKNVLTPSSREIHFTYLPEGADVIAIDAFSKSVPDNLDIIIGIAFIRPGENQLARHYLNIYSQSEPGCGLDLDRIAQGCQSLELNFIPYQLTHAPLFSNQTGQRSGEFVFLLCGSDSRIHLFREDIHQTYSEIPVEDHFPEFGNIPDIVLVMDLKYKEEDGTRISAIGCENGFVQVAVTALKNSGEIQIKSSWQVDLDSPISALHLFEDSAHWPLPDYIKHTELTNCYNSGPALKTHLLICRALIPSLVYRDVLDRGLEMHATLPCSDDFDSVVCGCVADIDMDGVNEVILGTYGQEVLVYKLVCQRSGREAYELLWHQTVSHPILSIKYMDLTGDGICELLVLSTKGLHILQASGAFILQYMLTKKGAPVTTTKTLNSILLCLQVRYSVVLMKK</sequence>
<reference evidence="1" key="1">
    <citation type="submission" date="2020-05" db="EMBL/GenBank/DDBJ databases">
        <title>Large-scale comparative analyses of tick genomes elucidate their genetic diversity and vector capacities.</title>
        <authorList>
            <person name="Jia N."/>
            <person name="Wang J."/>
            <person name="Shi W."/>
            <person name="Du L."/>
            <person name="Sun Y."/>
            <person name="Zhan W."/>
            <person name="Jiang J."/>
            <person name="Wang Q."/>
            <person name="Zhang B."/>
            <person name="Ji P."/>
            <person name="Sakyi L.B."/>
            <person name="Cui X."/>
            <person name="Yuan T."/>
            <person name="Jiang B."/>
            <person name="Yang W."/>
            <person name="Lam T.T.-Y."/>
            <person name="Chang Q."/>
            <person name="Ding S."/>
            <person name="Wang X."/>
            <person name="Zhu J."/>
            <person name="Ruan X."/>
            <person name="Zhao L."/>
            <person name="Wei J."/>
            <person name="Que T."/>
            <person name="Du C."/>
            <person name="Cheng J."/>
            <person name="Dai P."/>
            <person name="Han X."/>
            <person name="Huang E."/>
            <person name="Gao Y."/>
            <person name="Liu J."/>
            <person name="Shao H."/>
            <person name="Ye R."/>
            <person name="Li L."/>
            <person name="Wei W."/>
            <person name="Wang X."/>
            <person name="Wang C."/>
            <person name="Yang T."/>
            <person name="Huo Q."/>
            <person name="Li W."/>
            <person name="Guo W."/>
            <person name="Chen H."/>
            <person name="Zhou L."/>
            <person name="Ni X."/>
            <person name="Tian J."/>
            <person name="Zhou Y."/>
            <person name="Sheng Y."/>
            <person name="Liu T."/>
            <person name="Pan Y."/>
            <person name="Xia L."/>
            <person name="Li J."/>
            <person name="Zhao F."/>
            <person name="Cao W."/>
        </authorList>
    </citation>
    <scope>NUCLEOTIDE SEQUENCE</scope>
    <source>
        <strain evidence="1">Dsil-2018</strain>
    </source>
</reference>
<accession>A0ACB8CGJ9</accession>
<dbReference type="EMBL" id="CM023476">
    <property type="protein sequence ID" value="KAH7941849.1"/>
    <property type="molecule type" value="Genomic_DNA"/>
</dbReference>
<evidence type="ECO:0000313" key="1">
    <source>
        <dbReference type="EMBL" id="KAH7941849.1"/>
    </source>
</evidence>
<name>A0ACB8CGJ9_DERSI</name>
<dbReference type="Proteomes" id="UP000821865">
    <property type="component" value="Chromosome 7"/>
</dbReference>
<protein>
    <submittedName>
        <fullName evidence="1">Uncharacterized protein</fullName>
    </submittedName>
</protein>
<keyword evidence="2" id="KW-1185">Reference proteome</keyword>
<organism evidence="1 2">
    <name type="scientific">Dermacentor silvarum</name>
    <name type="common">Tick</name>
    <dbReference type="NCBI Taxonomy" id="543639"/>
    <lineage>
        <taxon>Eukaryota</taxon>
        <taxon>Metazoa</taxon>
        <taxon>Ecdysozoa</taxon>
        <taxon>Arthropoda</taxon>
        <taxon>Chelicerata</taxon>
        <taxon>Arachnida</taxon>
        <taxon>Acari</taxon>
        <taxon>Parasitiformes</taxon>
        <taxon>Ixodida</taxon>
        <taxon>Ixodoidea</taxon>
        <taxon>Ixodidae</taxon>
        <taxon>Rhipicephalinae</taxon>
        <taxon>Dermacentor</taxon>
    </lineage>
</organism>